<evidence type="ECO:0000259" key="3">
    <source>
        <dbReference type="Pfam" id="PF02230"/>
    </source>
</evidence>
<dbReference type="InterPro" id="IPR003140">
    <property type="entry name" value="PLipase/COase/thioEstase"/>
</dbReference>
<evidence type="ECO:0000256" key="1">
    <source>
        <dbReference type="ARBA" id="ARBA00022729"/>
    </source>
</evidence>
<dbReference type="Proteomes" id="UP001501138">
    <property type="component" value="Unassembled WGS sequence"/>
</dbReference>
<name>A0ABP4V6B0_9MICO</name>
<sequence>MPVPRGILPSLVVIVALLLSACGAPIPDGTPGPPVVLAAPVALAAGTSGVSEIGGRPVEVHVPPAYGPADPVPLLVVLHGLGSDPARVDALLGLRHEASERGVLYVLPEGTRGSDGRRFWNATDACCDRDATGVDDSAYLATVVRELAVTYAVDPGRVAVVGYSNGGFMAHRTACDHADLVSVAVSLAGATAADDDACRPSAPVSVVQVHGTEDPVIAVGGGRRDGRAYPSAEETALAWARLDDCADGPAVTTAGRDLDMSVPGPETTVAAWSGCADGARVELWTIAGGDHAPELGPAFAPAVLDLVTGVD</sequence>
<keyword evidence="5" id="KW-1185">Reference proteome</keyword>
<evidence type="ECO:0000313" key="4">
    <source>
        <dbReference type="EMBL" id="GAA1718733.1"/>
    </source>
</evidence>
<dbReference type="InterPro" id="IPR029058">
    <property type="entry name" value="AB_hydrolase_fold"/>
</dbReference>
<reference evidence="5" key="1">
    <citation type="journal article" date="2019" name="Int. J. Syst. Evol. Microbiol.">
        <title>The Global Catalogue of Microorganisms (GCM) 10K type strain sequencing project: providing services to taxonomists for standard genome sequencing and annotation.</title>
        <authorList>
            <consortium name="The Broad Institute Genomics Platform"/>
            <consortium name="The Broad Institute Genome Sequencing Center for Infectious Disease"/>
            <person name="Wu L."/>
            <person name="Ma J."/>
        </authorList>
    </citation>
    <scope>NUCLEOTIDE SEQUENCE [LARGE SCALE GENOMIC DNA]</scope>
    <source>
        <strain evidence="5">JCM 15589</strain>
    </source>
</reference>
<dbReference type="PANTHER" id="PTHR43037">
    <property type="entry name" value="UNNAMED PRODUCT-RELATED"/>
    <property type="match status" value="1"/>
</dbReference>
<dbReference type="SUPFAM" id="SSF53474">
    <property type="entry name" value="alpha/beta-Hydrolases"/>
    <property type="match status" value="1"/>
</dbReference>
<keyword evidence="1 2" id="KW-0732">Signal</keyword>
<evidence type="ECO:0000256" key="2">
    <source>
        <dbReference type="SAM" id="SignalP"/>
    </source>
</evidence>
<feature type="chain" id="PRO_5045470644" evidence="2">
    <location>
        <begin position="22"/>
        <end position="311"/>
    </location>
</feature>
<dbReference type="Pfam" id="PF02230">
    <property type="entry name" value="Abhydrolase_2"/>
    <property type="match status" value="1"/>
</dbReference>
<dbReference type="InterPro" id="IPR050955">
    <property type="entry name" value="Plant_Biomass_Hydrol_Est"/>
</dbReference>
<dbReference type="PANTHER" id="PTHR43037:SF1">
    <property type="entry name" value="BLL1128 PROTEIN"/>
    <property type="match status" value="1"/>
</dbReference>
<protein>
    <submittedName>
        <fullName evidence="4">PHB depolymerase family esterase</fullName>
    </submittedName>
</protein>
<proteinExistence type="predicted"/>
<dbReference type="RefSeq" id="WP_344246861.1">
    <property type="nucleotide sequence ID" value="NZ_BAAAPM010000003.1"/>
</dbReference>
<feature type="signal peptide" evidence="2">
    <location>
        <begin position="1"/>
        <end position="21"/>
    </location>
</feature>
<dbReference type="PROSITE" id="PS51257">
    <property type="entry name" value="PROKAR_LIPOPROTEIN"/>
    <property type="match status" value="1"/>
</dbReference>
<accession>A0ABP4V6B0</accession>
<dbReference type="EMBL" id="BAAAPM010000003">
    <property type="protein sequence ID" value="GAA1718733.1"/>
    <property type="molecule type" value="Genomic_DNA"/>
</dbReference>
<dbReference type="Gene3D" id="3.40.50.1820">
    <property type="entry name" value="alpha/beta hydrolase"/>
    <property type="match status" value="1"/>
</dbReference>
<feature type="domain" description="Phospholipase/carboxylesterase/thioesterase" evidence="3">
    <location>
        <begin position="73"/>
        <end position="222"/>
    </location>
</feature>
<comment type="caution">
    <text evidence="4">The sequence shown here is derived from an EMBL/GenBank/DDBJ whole genome shotgun (WGS) entry which is preliminary data.</text>
</comment>
<evidence type="ECO:0000313" key="5">
    <source>
        <dbReference type="Proteomes" id="UP001501138"/>
    </source>
</evidence>
<gene>
    <name evidence="4" type="ORF">GCM10009809_13250</name>
</gene>
<organism evidence="4 5">
    <name type="scientific">Isoptericola hypogeus</name>
    <dbReference type="NCBI Taxonomy" id="300179"/>
    <lineage>
        <taxon>Bacteria</taxon>
        <taxon>Bacillati</taxon>
        <taxon>Actinomycetota</taxon>
        <taxon>Actinomycetes</taxon>
        <taxon>Micrococcales</taxon>
        <taxon>Promicromonosporaceae</taxon>
        <taxon>Isoptericola</taxon>
    </lineage>
</organism>